<dbReference type="EC" id="2.3.1.-" evidence="3"/>
<evidence type="ECO:0000313" key="4">
    <source>
        <dbReference type="Proteomes" id="UP001596083"/>
    </source>
</evidence>
<feature type="region of interest" description="Disordered" evidence="1">
    <location>
        <begin position="1"/>
        <end position="45"/>
    </location>
</feature>
<feature type="compositionally biased region" description="Pro residues" evidence="1">
    <location>
        <begin position="1"/>
        <end position="11"/>
    </location>
</feature>
<comment type="caution">
    <text evidence="3">The sequence shown here is derived from an EMBL/GenBank/DDBJ whole genome shotgun (WGS) entry which is preliminary data.</text>
</comment>
<keyword evidence="4" id="KW-1185">Reference proteome</keyword>
<dbReference type="SUPFAM" id="SSF55729">
    <property type="entry name" value="Acyl-CoA N-acyltransferases (Nat)"/>
    <property type="match status" value="1"/>
</dbReference>
<gene>
    <name evidence="3" type="ORF">ACFP1Z_11880</name>
</gene>
<name>A0ABW0YWH7_9ACTN</name>
<protein>
    <submittedName>
        <fullName evidence="3">GNAT family N-acetyltransferase</fullName>
        <ecNumber evidence="3">2.3.1.-</ecNumber>
    </submittedName>
</protein>
<sequence>MPTTTNPPPAEPGLRSASRHSGPSSRTTRTSPCSSSTLPVSPAGSPRACAGLSLRLPGHSSTALWHGEIHQVAADPAYRRRGYARRVTRAARDWLAAQGCSSAALTATESGVGLCEELGFRPIPYQRMVWRPVLPRGTKRSG</sequence>
<dbReference type="InterPro" id="IPR016181">
    <property type="entry name" value="Acyl_CoA_acyltransferase"/>
</dbReference>
<organism evidence="3 4">
    <name type="scientific">Streptomyces gamaensis</name>
    <dbReference type="NCBI Taxonomy" id="1763542"/>
    <lineage>
        <taxon>Bacteria</taxon>
        <taxon>Bacillati</taxon>
        <taxon>Actinomycetota</taxon>
        <taxon>Actinomycetes</taxon>
        <taxon>Kitasatosporales</taxon>
        <taxon>Streptomycetaceae</taxon>
        <taxon>Streptomyces</taxon>
    </lineage>
</organism>
<evidence type="ECO:0000313" key="3">
    <source>
        <dbReference type="EMBL" id="MFC5720866.1"/>
    </source>
</evidence>
<dbReference type="Proteomes" id="UP001596083">
    <property type="component" value="Unassembled WGS sequence"/>
</dbReference>
<dbReference type="PROSITE" id="PS51186">
    <property type="entry name" value="GNAT"/>
    <property type="match status" value="1"/>
</dbReference>
<reference evidence="4" key="1">
    <citation type="journal article" date="2019" name="Int. J. Syst. Evol. Microbiol.">
        <title>The Global Catalogue of Microorganisms (GCM) 10K type strain sequencing project: providing services to taxonomists for standard genome sequencing and annotation.</title>
        <authorList>
            <consortium name="The Broad Institute Genomics Platform"/>
            <consortium name="The Broad Institute Genome Sequencing Center for Infectious Disease"/>
            <person name="Wu L."/>
            <person name="Ma J."/>
        </authorList>
    </citation>
    <scope>NUCLEOTIDE SEQUENCE [LARGE SCALE GENOMIC DNA]</scope>
    <source>
        <strain evidence="4">CGMCC 4.7304</strain>
    </source>
</reference>
<feature type="compositionally biased region" description="Low complexity" evidence="1">
    <location>
        <begin position="19"/>
        <end position="39"/>
    </location>
</feature>
<evidence type="ECO:0000259" key="2">
    <source>
        <dbReference type="PROSITE" id="PS51186"/>
    </source>
</evidence>
<dbReference type="Gene3D" id="3.40.630.30">
    <property type="match status" value="1"/>
</dbReference>
<keyword evidence="3" id="KW-0012">Acyltransferase</keyword>
<proteinExistence type="predicted"/>
<evidence type="ECO:0000256" key="1">
    <source>
        <dbReference type="SAM" id="MobiDB-lite"/>
    </source>
</evidence>
<dbReference type="InterPro" id="IPR000182">
    <property type="entry name" value="GNAT_dom"/>
</dbReference>
<dbReference type="EMBL" id="JBHSPB010000006">
    <property type="protein sequence ID" value="MFC5720866.1"/>
    <property type="molecule type" value="Genomic_DNA"/>
</dbReference>
<feature type="domain" description="N-acetyltransferase" evidence="2">
    <location>
        <begin position="1"/>
        <end position="140"/>
    </location>
</feature>
<accession>A0ABW0YWH7</accession>
<dbReference type="RefSeq" id="WP_390316053.1">
    <property type="nucleotide sequence ID" value="NZ_JBHSPB010000006.1"/>
</dbReference>
<keyword evidence="3" id="KW-0808">Transferase</keyword>
<dbReference type="GO" id="GO:0016746">
    <property type="term" value="F:acyltransferase activity"/>
    <property type="evidence" value="ECO:0007669"/>
    <property type="project" value="UniProtKB-KW"/>
</dbReference>
<dbReference type="Pfam" id="PF00583">
    <property type="entry name" value="Acetyltransf_1"/>
    <property type="match status" value="1"/>
</dbReference>